<keyword evidence="2" id="KW-1185">Reference proteome</keyword>
<dbReference type="Gene3D" id="1.10.1200.10">
    <property type="entry name" value="ACP-like"/>
    <property type="match status" value="1"/>
</dbReference>
<dbReference type="AlphaFoldDB" id="A0A4Y8WHW0"/>
<name>A0A4Y8WHW0_9VIBR</name>
<organism evidence="1 2">
    <name type="scientific">Vibrio ouci</name>
    <dbReference type="NCBI Taxonomy" id="2499078"/>
    <lineage>
        <taxon>Bacteria</taxon>
        <taxon>Pseudomonadati</taxon>
        <taxon>Pseudomonadota</taxon>
        <taxon>Gammaproteobacteria</taxon>
        <taxon>Vibrionales</taxon>
        <taxon>Vibrionaceae</taxon>
        <taxon>Vibrio</taxon>
    </lineage>
</organism>
<dbReference type="RefSeq" id="WP_134834852.1">
    <property type="nucleotide sequence ID" value="NZ_SATR01000007.1"/>
</dbReference>
<evidence type="ECO:0000313" key="2">
    <source>
        <dbReference type="Proteomes" id="UP000297753"/>
    </source>
</evidence>
<protein>
    <submittedName>
        <fullName evidence="1">Acyl carrier protein</fullName>
    </submittedName>
</protein>
<dbReference type="SUPFAM" id="SSF47336">
    <property type="entry name" value="ACP-like"/>
    <property type="match status" value="1"/>
</dbReference>
<dbReference type="EMBL" id="SATR01000007">
    <property type="protein sequence ID" value="TFH92404.1"/>
    <property type="molecule type" value="Genomic_DNA"/>
</dbReference>
<comment type="caution">
    <text evidence="1">The sequence shown here is derived from an EMBL/GenBank/DDBJ whole genome shotgun (WGS) entry which is preliminary data.</text>
</comment>
<dbReference type="InterPro" id="IPR036736">
    <property type="entry name" value="ACP-like_sf"/>
</dbReference>
<reference evidence="1 2" key="1">
    <citation type="submission" date="2019-01" db="EMBL/GenBank/DDBJ databases">
        <title>Vibrio BEI176 sp. nov, a marine bacterium isolated from China: eastern marignal seas.</title>
        <authorList>
            <person name="Li B."/>
        </authorList>
    </citation>
    <scope>NUCLEOTIDE SEQUENCE [LARGE SCALE GENOMIC DNA]</scope>
    <source>
        <strain evidence="1 2">BEI176</strain>
    </source>
</reference>
<evidence type="ECO:0000313" key="1">
    <source>
        <dbReference type="EMBL" id="TFH92404.1"/>
    </source>
</evidence>
<sequence length="80" mass="9178">MHLEKLTDWIIEKNNTVGYIAMDDDLIDGGLIDSLAFVEFLFLIEELSGQSLNINEDTINKVRTLQVINDNFFSKRMEVA</sequence>
<dbReference type="OrthoDB" id="8778689at2"/>
<dbReference type="Proteomes" id="UP000297753">
    <property type="component" value="Unassembled WGS sequence"/>
</dbReference>
<accession>A0A4Y8WHW0</accession>
<proteinExistence type="predicted"/>
<gene>
    <name evidence="1" type="ORF">ELS82_06990</name>
</gene>